<dbReference type="InterPro" id="IPR016161">
    <property type="entry name" value="Ald_DH/histidinol_DH"/>
</dbReference>
<feature type="binding site" evidence="13">
    <location>
        <position position="265"/>
    </location>
    <ligand>
        <name>substrate</name>
    </ligand>
</feature>
<feature type="binding site" evidence="14">
    <location>
        <position position="364"/>
    </location>
    <ligand>
        <name>Zn(2+)</name>
        <dbReference type="ChEBI" id="CHEBI:29105"/>
    </ligand>
</feature>
<dbReference type="GO" id="GO:0005829">
    <property type="term" value="C:cytosol"/>
    <property type="evidence" value="ECO:0007669"/>
    <property type="project" value="TreeGrafter"/>
</dbReference>
<feature type="binding site" evidence="13">
    <location>
        <position position="419"/>
    </location>
    <ligand>
        <name>substrate</name>
    </ligand>
</feature>
<dbReference type="RefSeq" id="WP_049744965.1">
    <property type="nucleotide sequence ID" value="NZ_CP012150.1"/>
</dbReference>
<dbReference type="Proteomes" id="UP000062255">
    <property type="component" value="Chromosome"/>
</dbReference>
<dbReference type="Gene3D" id="3.40.50.1980">
    <property type="entry name" value="Nitrogenase molybdenum iron protein domain"/>
    <property type="match status" value="2"/>
</dbReference>
<dbReference type="PANTHER" id="PTHR21256">
    <property type="entry name" value="HISTIDINOL DEHYDROGENASE HDH"/>
    <property type="match status" value="1"/>
</dbReference>
<dbReference type="FunFam" id="3.40.50.1980:FF:000001">
    <property type="entry name" value="Histidinol dehydrogenase"/>
    <property type="match status" value="1"/>
</dbReference>
<dbReference type="GO" id="GO:0046872">
    <property type="term" value="F:metal ion binding"/>
    <property type="evidence" value="ECO:0007669"/>
    <property type="project" value="UniProtKB-KW"/>
</dbReference>
<dbReference type="GO" id="GO:0004399">
    <property type="term" value="F:histidinol dehydrogenase activity"/>
    <property type="evidence" value="ECO:0007669"/>
    <property type="project" value="InterPro"/>
</dbReference>
<feature type="binding site" evidence="13">
    <location>
        <position position="364"/>
    </location>
    <ligand>
        <name>substrate</name>
    </ligand>
</feature>
<protein>
    <recommendedName>
        <fullName evidence="4">Histidinol dehydrogenase</fullName>
    </recommendedName>
</protein>
<feature type="binding site" evidence="12">
    <location>
        <position position="132"/>
    </location>
    <ligand>
        <name>NAD(+)</name>
        <dbReference type="ChEBI" id="CHEBI:57540"/>
    </ligand>
</feature>
<dbReference type="PANTHER" id="PTHR21256:SF14">
    <property type="entry name" value="HISTIDINOL DEHYDROGENASE"/>
    <property type="match status" value="1"/>
</dbReference>
<evidence type="ECO:0000256" key="8">
    <source>
        <dbReference type="ARBA" id="ARBA00023027"/>
    </source>
</evidence>
<comment type="pathway">
    <text evidence="2">Amino-acid biosynthesis; L-histidine biosynthesis; L-histidine from 5-phospho-alpha-D-ribose 1-diphosphate: step 9/9.</text>
</comment>
<dbReference type="InterPro" id="IPR012131">
    <property type="entry name" value="Hstdl_DH"/>
</dbReference>
<sequence length="451" mass="47750">MQITTDEARTLGPFTWLKKPAVDGPPAQRDPKVVERVSQMLLDIERRGLDAVRAYARELDGWSGPLEIGADELRKSGDALPADLREALELGYERTNRFAVAQRARLADFEIELAPGVTGGVQYVPVNRVGAYLPAGRFPLLASAFMTVGVAKAAGVPTVLACTPPSGEHGAHPAVLYGAYLSRADSVFAVGGVQALGAMAFGLIGDGPVDMLVGAGNAFVTEAKRQLFGRVGIDLLAGPSEVAVLADETADPEWVAADLLGQAEHGPNSPAALITTSETLGRKVIEAIDRQLETLATREVAGPAWRDFGSVLVASDAEQAVAIADVLGPEHLEVQTADDDYFLKRLRNYGSLFLGRWSTVAYSDKGIAGTNHVLPTGKTARYNAGLSVSRFVKPLTYQRAAREATAALAPAVERISAFEGLAAHEATATIRIEEIGRDSAVFDGTPAASRR</sequence>
<evidence type="ECO:0000313" key="17">
    <source>
        <dbReference type="Proteomes" id="UP000062255"/>
    </source>
</evidence>
<evidence type="ECO:0000256" key="5">
    <source>
        <dbReference type="ARBA" id="ARBA00022723"/>
    </source>
</evidence>
<comment type="cofactor">
    <cofactor evidence="14">
        <name>Zn(2+)</name>
        <dbReference type="ChEBI" id="CHEBI:29105"/>
    </cofactor>
    <text evidence="14">Binds 1 zinc ion per subunit.</text>
</comment>
<evidence type="ECO:0000256" key="13">
    <source>
        <dbReference type="PIRSR" id="PIRSR000099-3"/>
    </source>
</evidence>
<feature type="binding site" evidence="12">
    <location>
        <position position="217"/>
    </location>
    <ligand>
        <name>NAD(+)</name>
        <dbReference type="ChEBI" id="CHEBI:57540"/>
    </ligand>
</feature>
<feature type="binding site" evidence="14">
    <location>
        <position position="265"/>
    </location>
    <ligand>
        <name>Zn(2+)</name>
        <dbReference type="ChEBI" id="CHEBI:29105"/>
    </ligand>
</feature>
<keyword evidence="9" id="KW-0368">Histidine biosynthesis</keyword>
<dbReference type="GO" id="GO:0051287">
    <property type="term" value="F:NAD binding"/>
    <property type="evidence" value="ECO:0007669"/>
    <property type="project" value="InterPro"/>
</dbReference>
<feature type="binding site" evidence="13">
    <location>
        <position position="262"/>
    </location>
    <ligand>
        <name>substrate</name>
    </ligand>
</feature>
<keyword evidence="5 14" id="KW-0479">Metal-binding</keyword>
<dbReference type="CDD" id="cd06572">
    <property type="entry name" value="Histidinol_dh"/>
    <property type="match status" value="1"/>
</dbReference>
<feature type="binding site" evidence="14">
    <location>
        <position position="424"/>
    </location>
    <ligand>
        <name>Zn(2+)</name>
        <dbReference type="ChEBI" id="CHEBI:29105"/>
    </ligand>
</feature>
<dbReference type="SUPFAM" id="SSF53720">
    <property type="entry name" value="ALDH-like"/>
    <property type="match status" value="1"/>
</dbReference>
<dbReference type="Pfam" id="PF00815">
    <property type="entry name" value="Histidinol_dh"/>
    <property type="match status" value="1"/>
</dbReference>
<comment type="function">
    <text evidence="1">Catalyzes the sequential NAD-dependent oxidations of L-histidinol to L-histidinaldehyde and then to L-histidine.</text>
</comment>
<evidence type="ECO:0000256" key="3">
    <source>
        <dbReference type="ARBA" id="ARBA00010178"/>
    </source>
</evidence>
<reference evidence="16 17" key="1">
    <citation type="submission" date="2015-07" db="EMBL/GenBank/DDBJ databases">
        <title>Complete genome sequence of Mycobacterium goodii X7B, a facultative thermophilic biodesulfurizing bacterium.</title>
        <authorList>
            <person name="Yu B."/>
            <person name="Li F."/>
            <person name="Xu P."/>
        </authorList>
    </citation>
    <scope>NUCLEOTIDE SEQUENCE [LARGE SCALE GENOMIC DNA]</scope>
    <source>
        <strain evidence="16 17">X7B</strain>
    </source>
</reference>
<dbReference type="GO" id="GO:0000105">
    <property type="term" value="P:L-histidine biosynthetic process"/>
    <property type="evidence" value="ECO:0007669"/>
    <property type="project" value="UniProtKB-UniPathway"/>
</dbReference>
<name>A0A0K0X4Z5_MYCGD</name>
<dbReference type="Gene3D" id="1.20.5.1300">
    <property type="match status" value="1"/>
</dbReference>
<dbReference type="KEGG" id="mgo:AFA91_12390"/>
<feature type="active site" description="Proton acceptor" evidence="11">
    <location>
        <position position="331"/>
    </location>
</feature>
<dbReference type="InterPro" id="IPR001692">
    <property type="entry name" value="Histidinol_DH_CS"/>
</dbReference>
<keyword evidence="9" id="KW-0028">Amino-acid biosynthesis</keyword>
<evidence type="ECO:0000256" key="9">
    <source>
        <dbReference type="ARBA" id="ARBA00023102"/>
    </source>
</evidence>
<evidence type="ECO:0000256" key="14">
    <source>
        <dbReference type="PIRSR" id="PIRSR000099-4"/>
    </source>
</evidence>
<dbReference type="PRINTS" id="PR00083">
    <property type="entry name" value="HOLDHDRGNASE"/>
</dbReference>
<evidence type="ECO:0000256" key="12">
    <source>
        <dbReference type="PIRSR" id="PIRSR000099-2"/>
    </source>
</evidence>
<dbReference type="PIRSF" id="PIRSF000099">
    <property type="entry name" value="Histidinol_dh"/>
    <property type="match status" value="1"/>
</dbReference>
<dbReference type="UniPathway" id="UPA00031">
    <property type="reaction ID" value="UER00014"/>
</dbReference>
<keyword evidence="7 10" id="KW-0560">Oxidoreductase</keyword>
<gene>
    <name evidence="16" type="ORF">AFA91_12390</name>
</gene>
<feature type="binding site" evidence="13">
    <location>
        <position position="424"/>
    </location>
    <ligand>
        <name>substrate</name>
    </ligand>
</feature>
<dbReference type="AlphaFoldDB" id="A0A0K0X4Z5"/>
<evidence type="ECO:0000256" key="10">
    <source>
        <dbReference type="PIRNR" id="PIRNR000099"/>
    </source>
</evidence>
<proteinExistence type="inferred from homology"/>
<evidence type="ECO:0000256" key="15">
    <source>
        <dbReference type="RuleBase" id="RU004175"/>
    </source>
</evidence>
<dbReference type="STRING" id="134601.AFA91_12390"/>
<comment type="similarity">
    <text evidence="3 10 15">Belongs to the histidinol dehydrogenase family.</text>
</comment>
<keyword evidence="8 12" id="KW-0520">NAD</keyword>
<dbReference type="OrthoDB" id="9805269at2"/>
<accession>A0A0K0X4Z5</accession>
<dbReference type="EMBL" id="CP012150">
    <property type="protein sequence ID" value="AKS32540.1"/>
    <property type="molecule type" value="Genomic_DNA"/>
</dbReference>
<evidence type="ECO:0000256" key="1">
    <source>
        <dbReference type="ARBA" id="ARBA00003850"/>
    </source>
</evidence>
<dbReference type="PATRIC" id="fig|134601.6.peg.2573"/>
<evidence type="ECO:0000256" key="4">
    <source>
        <dbReference type="ARBA" id="ARBA00016531"/>
    </source>
</evidence>
<evidence type="ECO:0000256" key="2">
    <source>
        <dbReference type="ARBA" id="ARBA00004940"/>
    </source>
</evidence>
<evidence type="ECO:0000256" key="11">
    <source>
        <dbReference type="PIRSR" id="PIRSR000099-1"/>
    </source>
</evidence>
<dbReference type="InterPro" id="IPR022695">
    <property type="entry name" value="Histidinol_DH_monofunct"/>
</dbReference>
<feature type="binding site" evidence="12">
    <location>
        <position position="194"/>
    </location>
    <ligand>
        <name>NAD(+)</name>
        <dbReference type="ChEBI" id="CHEBI:57540"/>
    </ligand>
</feature>
<evidence type="ECO:0000256" key="6">
    <source>
        <dbReference type="ARBA" id="ARBA00022833"/>
    </source>
</evidence>
<evidence type="ECO:0000256" key="7">
    <source>
        <dbReference type="ARBA" id="ARBA00023002"/>
    </source>
</evidence>
<feature type="binding site" evidence="13">
    <location>
        <position position="331"/>
    </location>
    <ligand>
        <name>substrate</name>
    </ligand>
</feature>
<evidence type="ECO:0000313" key="16">
    <source>
        <dbReference type="EMBL" id="AKS32540.1"/>
    </source>
</evidence>
<feature type="binding site" evidence="14">
    <location>
        <position position="262"/>
    </location>
    <ligand>
        <name>Zn(2+)</name>
        <dbReference type="ChEBI" id="CHEBI:29105"/>
    </ligand>
</feature>
<organism evidence="16 17">
    <name type="scientific">Mycolicibacterium goodii</name>
    <name type="common">Mycobacterium goodii</name>
    <dbReference type="NCBI Taxonomy" id="134601"/>
    <lineage>
        <taxon>Bacteria</taxon>
        <taxon>Bacillati</taxon>
        <taxon>Actinomycetota</taxon>
        <taxon>Actinomycetes</taxon>
        <taxon>Mycobacteriales</taxon>
        <taxon>Mycobacteriaceae</taxon>
        <taxon>Mycolicibacterium</taxon>
    </lineage>
</organism>
<feature type="active site" description="Proton acceptor" evidence="11">
    <location>
        <position position="330"/>
    </location>
</feature>
<dbReference type="PROSITE" id="PS00611">
    <property type="entry name" value="HISOL_DEHYDROGENASE"/>
    <property type="match status" value="1"/>
</dbReference>
<dbReference type="NCBIfam" id="TIGR00069">
    <property type="entry name" value="hisD"/>
    <property type="match status" value="1"/>
</dbReference>
<keyword evidence="6 14" id="KW-0862">Zinc</keyword>
<feature type="binding site" evidence="13">
    <location>
        <position position="240"/>
    </location>
    <ligand>
        <name>substrate</name>
    </ligand>
</feature>